<dbReference type="PROSITE" id="PS51257">
    <property type="entry name" value="PROKAR_LIPOPROTEIN"/>
    <property type="match status" value="1"/>
</dbReference>
<dbReference type="RefSeq" id="WP_079557785.1">
    <property type="nucleotide sequence ID" value="NZ_CP021904.1"/>
</dbReference>
<evidence type="ECO:0000313" key="5">
    <source>
        <dbReference type="EMBL" id="SKC14934.1"/>
    </source>
</evidence>
<dbReference type="OrthoDB" id="9786056at2"/>
<dbReference type="PANTHER" id="PTHR44196">
    <property type="entry name" value="DEHYDROGENASE/REDUCTASE SDR FAMILY MEMBER 7B"/>
    <property type="match status" value="1"/>
</dbReference>
<dbReference type="PRINTS" id="PR00080">
    <property type="entry name" value="SDRFAMILY"/>
</dbReference>
<dbReference type="Proteomes" id="UP000191055">
    <property type="component" value="Unassembled WGS sequence"/>
</dbReference>
<evidence type="ECO:0000256" key="2">
    <source>
        <dbReference type="ARBA" id="ARBA00023002"/>
    </source>
</evidence>
<reference evidence="5 6" key="1">
    <citation type="submission" date="2017-02" db="EMBL/GenBank/DDBJ databases">
        <authorList>
            <person name="Peterson S.W."/>
        </authorList>
    </citation>
    <scope>NUCLEOTIDE SEQUENCE [LARGE SCALE GENOMIC DNA]</scope>
    <source>
        <strain evidence="5 6">DSM 24412</strain>
    </source>
</reference>
<dbReference type="InterPro" id="IPR002347">
    <property type="entry name" value="SDR_fam"/>
</dbReference>
<sequence>MQGKVVIITGASSGIGLACAKEFAARGAYLSLAARSIDQLNILKEELKSKDHRVLVTQTDVGIEQECKNLVDQTINNFGKIDILVNNAGISMRALFKDTELSVLKKLMDVNFWGTVYCTKYALPYLVAQKGSVVGVSSIAGFIGLPGRSGYSASKFAMHGFLETIRTENLKTGLHVLIAAPGFTASNVRKSALTGSGTQQGETPRAEEKMMSAEEVARHIGNAIEKRKRTLVLTFLEGKFSVFLRKIWPSLVDKLAYSHLAKEPDSPFTLNN</sequence>
<keyword evidence="6" id="KW-1185">Reference proteome</keyword>
<evidence type="ECO:0000256" key="3">
    <source>
        <dbReference type="RuleBase" id="RU000363"/>
    </source>
</evidence>
<dbReference type="Gene3D" id="3.40.50.720">
    <property type="entry name" value="NAD(P)-binding Rossmann-like Domain"/>
    <property type="match status" value="1"/>
</dbReference>
<dbReference type="EMBL" id="FUYV01000011">
    <property type="protein sequence ID" value="SKC14934.1"/>
    <property type="molecule type" value="Genomic_DNA"/>
</dbReference>
<dbReference type="InterPro" id="IPR036291">
    <property type="entry name" value="NAD(P)-bd_dom_sf"/>
</dbReference>
<accession>A0A1T5H2N0</accession>
<dbReference type="AlphaFoldDB" id="A0A1T5H2N0"/>
<dbReference type="GO" id="GO:0016020">
    <property type="term" value="C:membrane"/>
    <property type="evidence" value="ECO:0007669"/>
    <property type="project" value="TreeGrafter"/>
</dbReference>
<dbReference type="GO" id="GO:0016491">
    <property type="term" value="F:oxidoreductase activity"/>
    <property type="evidence" value="ECO:0007669"/>
    <property type="project" value="UniProtKB-KW"/>
</dbReference>
<dbReference type="Pfam" id="PF00106">
    <property type="entry name" value="adh_short"/>
    <property type="match status" value="1"/>
</dbReference>
<comment type="similarity">
    <text evidence="1 3">Belongs to the short-chain dehydrogenases/reductases (SDR) family.</text>
</comment>
<dbReference type="PRINTS" id="PR00081">
    <property type="entry name" value="GDHRDH"/>
</dbReference>
<protein>
    <submittedName>
        <fullName evidence="5">Short-chain dehydrogenase</fullName>
    </submittedName>
</protein>
<evidence type="ECO:0000256" key="1">
    <source>
        <dbReference type="ARBA" id="ARBA00006484"/>
    </source>
</evidence>
<dbReference type="SUPFAM" id="SSF51735">
    <property type="entry name" value="NAD(P)-binding Rossmann-fold domains"/>
    <property type="match status" value="1"/>
</dbReference>
<dbReference type="NCBIfam" id="NF004825">
    <property type="entry name" value="PRK06181.1"/>
    <property type="match status" value="1"/>
</dbReference>
<keyword evidence="2" id="KW-0560">Oxidoreductase</keyword>
<organism evidence="5 6">
    <name type="scientific">Alkalitalea saponilacus</name>
    <dbReference type="NCBI Taxonomy" id="889453"/>
    <lineage>
        <taxon>Bacteria</taxon>
        <taxon>Pseudomonadati</taxon>
        <taxon>Bacteroidota</taxon>
        <taxon>Bacteroidia</taxon>
        <taxon>Marinilabiliales</taxon>
        <taxon>Marinilabiliaceae</taxon>
        <taxon>Alkalitalea</taxon>
    </lineage>
</organism>
<dbReference type="SMART" id="SM00822">
    <property type="entry name" value="PKS_KR"/>
    <property type="match status" value="1"/>
</dbReference>
<proteinExistence type="inferred from homology"/>
<dbReference type="STRING" id="889453.SAMN03080601_02054"/>
<dbReference type="KEGG" id="asx:CDL62_18045"/>
<name>A0A1T5H2N0_9BACT</name>
<dbReference type="PROSITE" id="PS00061">
    <property type="entry name" value="ADH_SHORT"/>
    <property type="match status" value="1"/>
</dbReference>
<dbReference type="InterPro" id="IPR020904">
    <property type="entry name" value="Sc_DH/Rdtase_CS"/>
</dbReference>
<gene>
    <name evidence="5" type="ORF">SAMN03080601_02054</name>
</gene>
<evidence type="ECO:0000313" key="6">
    <source>
        <dbReference type="Proteomes" id="UP000191055"/>
    </source>
</evidence>
<dbReference type="InterPro" id="IPR057326">
    <property type="entry name" value="KR_dom"/>
</dbReference>
<evidence type="ECO:0000259" key="4">
    <source>
        <dbReference type="SMART" id="SM00822"/>
    </source>
</evidence>
<dbReference type="PANTHER" id="PTHR44196:SF1">
    <property type="entry name" value="DEHYDROGENASE_REDUCTASE SDR FAMILY MEMBER 7B"/>
    <property type="match status" value="1"/>
</dbReference>
<feature type="domain" description="Ketoreductase" evidence="4">
    <location>
        <begin position="4"/>
        <end position="186"/>
    </location>
</feature>